<feature type="domain" description="Protein kinase" evidence="3">
    <location>
        <begin position="53"/>
        <end position="314"/>
    </location>
</feature>
<dbReference type="EMBL" id="JARBJD010000173">
    <property type="protein sequence ID" value="KAK2948589.1"/>
    <property type="molecule type" value="Genomic_DNA"/>
</dbReference>
<dbReference type="Pfam" id="PF07714">
    <property type="entry name" value="PK_Tyr_Ser-Thr"/>
    <property type="match status" value="1"/>
</dbReference>
<keyword evidence="5" id="KW-1185">Reference proteome</keyword>
<evidence type="ECO:0000313" key="5">
    <source>
        <dbReference type="Proteomes" id="UP001281761"/>
    </source>
</evidence>
<keyword evidence="4" id="KW-0675">Receptor</keyword>
<dbReference type="InterPro" id="IPR051681">
    <property type="entry name" value="Ser/Thr_Kinases-Pseudokinases"/>
</dbReference>
<gene>
    <name evidence="4" type="ORF">BLNAU_16488</name>
</gene>
<dbReference type="EC" id="4.6.1.2" evidence="4"/>
<dbReference type="Gene3D" id="1.10.510.10">
    <property type="entry name" value="Transferase(Phosphotransferase) domain 1"/>
    <property type="match status" value="1"/>
</dbReference>
<dbReference type="Proteomes" id="UP001281761">
    <property type="component" value="Unassembled WGS sequence"/>
</dbReference>
<evidence type="ECO:0000259" key="3">
    <source>
        <dbReference type="PROSITE" id="PS50011"/>
    </source>
</evidence>
<sequence length="316" mass="35615">MTQIHPHLILTNLQQIQMQLHKITSSAQKKPSWDGIEQRLETAGMVPDMSQLILKETPDRDCTTGKLYRGSYVGSEIMQKRLDPKFANSTCLKREFDQLLRFVHPNILEMRTLSLDPPFMVSPFMRRGALAEILYGIDRVDLAWKTKKKFISDITKGLTAIHSSDTCRYHGALTSSHILVDHSWTLTIAGFGGNQRLHFLTPREEKDGQSVIIRSLAWSPPELLKAGGALGPAADIYALGIIMWEIVMQEEPYKGINTKYLKQDVLEDQLRPEIPAKLPDGVPHEIAGIITDCWAQNAVDRPSIDDIKARIQALPE</sequence>
<evidence type="ECO:0000256" key="2">
    <source>
        <dbReference type="ARBA" id="ARBA00022840"/>
    </source>
</evidence>
<comment type="caution">
    <text evidence="4">The sequence shown here is derived from an EMBL/GenBank/DDBJ whole genome shotgun (WGS) entry which is preliminary data.</text>
</comment>
<accession>A0ABQ9XA77</accession>
<dbReference type="SUPFAM" id="SSF56112">
    <property type="entry name" value="Protein kinase-like (PK-like)"/>
    <property type="match status" value="1"/>
</dbReference>
<protein>
    <submittedName>
        <fullName evidence="4">Receptor-type guanylate cyclase Gyc76C</fullName>
        <ecNumber evidence="4">4.6.1.2</ecNumber>
    </submittedName>
</protein>
<reference evidence="4 5" key="1">
    <citation type="journal article" date="2022" name="bioRxiv">
        <title>Genomics of Preaxostyla Flagellates Illuminates Evolutionary Transitions and the Path Towards Mitochondrial Loss.</title>
        <authorList>
            <person name="Novak L.V.F."/>
            <person name="Treitli S.C."/>
            <person name="Pyrih J."/>
            <person name="Halakuc P."/>
            <person name="Pipaliya S.V."/>
            <person name="Vacek V."/>
            <person name="Brzon O."/>
            <person name="Soukal P."/>
            <person name="Eme L."/>
            <person name="Dacks J.B."/>
            <person name="Karnkowska A."/>
            <person name="Elias M."/>
            <person name="Hampl V."/>
        </authorList>
    </citation>
    <scope>NUCLEOTIDE SEQUENCE [LARGE SCALE GENOMIC DNA]</scope>
    <source>
        <strain evidence="4">NAU3</strain>
        <tissue evidence="4">Gut</tissue>
    </source>
</reference>
<evidence type="ECO:0000256" key="1">
    <source>
        <dbReference type="ARBA" id="ARBA00022741"/>
    </source>
</evidence>
<dbReference type="PIRSF" id="PIRSF000654">
    <property type="entry name" value="Integrin-linked_kinase"/>
    <property type="match status" value="1"/>
</dbReference>
<dbReference type="InterPro" id="IPR011009">
    <property type="entry name" value="Kinase-like_dom_sf"/>
</dbReference>
<keyword evidence="1" id="KW-0547">Nucleotide-binding</keyword>
<dbReference type="InterPro" id="IPR001245">
    <property type="entry name" value="Ser-Thr/Tyr_kinase_cat_dom"/>
</dbReference>
<name>A0ABQ9XA77_9EUKA</name>
<proteinExistence type="predicted"/>
<organism evidence="4 5">
    <name type="scientific">Blattamonas nauphoetae</name>
    <dbReference type="NCBI Taxonomy" id="2049346"/>
    <lineage>
        <taxon>Eukaryota</taxon>
        <taxon>Metamonada</taxon>
        <taxon>Preaxostyla</taxon>
        <taxon>Oxymonadida</taxon>
        <taxon>Blattamonas</taxon>
    </lineage>
</organism>
<dbReference type="PANTHER" id="PTHR44329">
    <property type="entry name" value="SERINE/THREONINE-PROTEIN KINASE TNNI3K-RELATED"/>
    <property type="match status" value="1"/>
</dbReference>
<dbReference type="InterPro" id="IPR000719">
    <property type="entry name" value="Prot_kinase_dom"/>
</dbReference>
<dbReference type="GO" id="GO:0004383">
    <property type="term" value="F:guanylate cyclase activity"/>
    <property type="evidence" value="ECO:0007669"/>
    <property type="project" value="UniProtKB-EC"/>
</dbReference>
<dbReference type="PROSITE" id="PS50011">
    <property type="entry name" value="PROTEIN_KINASE_DOM"/>
    <property type="match status" value="1"/>
</dbReference>
<dbReference type="PANTHER" id="PTHR44329:SF298">
    <property type="entry name" value="MIXED LINEAGE KINASE DOMAIN-LIKE PROTEIN"/>
    <property type="match status" value="1"/>
</dbReference>
<keyword evidence="4" id="KW-0456">Lyase</keyword>
<evidence type="ECO:0000313" key="4">
    <source>
        <dbReference type="EMBL" id="KAK2948589.1"/>
    </source>
</evidence>
<keyword evidence="2" id="KW-0067">ATP-binding</keyword>